<keyword evidence="2 5" id="KW-0812">Transmembrane</keyword>
<feature type="transmembrane region" description="Helical" evidence="5">
    <location>
        <begin position="70"/>
        <end position="91"/>
    </location>
</feature>
<keyword evidence="3 5" id="KW-1133">Transmembrane helix</keyword>
<sequence length="464" mass="52978">MNWLLLIVSIVFGFAILVAAFYFVVYFQSEEDKNVAYLPKIVVVIGITLACINVMTLTSDVMNRDTGGGIDFSIILQIFLLATAVFVIAIVPFTTFYYENVEDEDVHTIRSALMWTGATIFISGLFIGLMYAFLGYAVLPVTQLSCELQDDTNEATTVALEGATKNISWTVRISPSVYIIAFISFLGYIAFSIFGGIGLIALPFDLIRAFRSRPKPLELDEYAFFKRKLNARANELIETGREIEKKGKEGRKNRKKYNKFRAQVYLLEEDYEKLVVAYKERGGNPFKYWGKLIGGIVGSIITLFWLLHIILYMFIDPPASLFLNKYLILLDNAFSLFGTLTYALFSFYLLICTIKGCIKFGLRVLWIPIHPIKYQDTMMSSLLFNTALILVCSVAVTQFCSTAFKDYIRLTAIEMLYGTQISNLKFFSYVYDILLYVFFVFAGLTFIYLLIKPKDRNKKWDIDF</sequence>
<dbReference type="GO" id="GO:0016020">
    <property type="term" value="C:membrane"/>
    <property type="evidence" value="ECO:0007669"/>
    <property type="project" value="UniProtKB-SubCell"/>
</dbReference>
<evidence type="ECO:0000313" key="9">
    <source>
        <dbReference type="Proteomes" id="UP001150062"/>
    </source>
</evidence>
<evidence type="ECO:0000256" key="2">
    <source>
        <dbReference type="ARBA" id="ARBA00022692"/>
    </source>
</evidence>
<feature type="transmembrane region" description="Helical" evidence="5">
    <location>
        <begin position="177"/>
        <end position="204"/>
    </location>
</feature>
<reference evidence="7" key="1">
    <citation type="submission" date="2022-08" db="EMBL/GenBank/DDBJ databases">
        <title>Novel sulfate-reducing endosymbionts in the free-living metamonad Anaeramoeba.</title>
        <authorList>
            <person name="Jerlstrom-Hultqvist J."/>
            <person name="Cepicka I."/>
            <person name="Gallot-Lavallee L."/>
            <person name="Salas-Leiva D."/>
            <person name="Curtis B.A."/>
            <person name="Zahonova K."/>
            <person name="Pipaliya S."/>
            <person name="Dacks J."/>
            <person name="Roger A.J."/>
        </authorList>
    </citation>
    <scope>NUCLEOTIDE SEQUENCE</scope>
    <source>
        <strain evidence="7">Schooner1</strain>
    </source>
</reference>
<keyword evidence="9" id="KW-1185">Reference proteome</keyword>
<proteinExistence type="predicted"/>
<reference evidence="6" key="2">
    <citation type="submission" date="2022-08" db="EMBL/GenBank/DDBJ databases">
        <title>Novel sulphate-reducing endosymbionts in the free-living metamonad Anaeramoeba.</title>
        <authorList>
            <person name="Jerlstrom-Hultqvist J."/>
            <person name="Cepicka I."/>
            <person name="Gallot-Lavallee L."/>
            <person name="Salas-Leiva D."/>
            <person name="Curtis B.A."/>
            <person name="Zahonova K."/>
            <person name="Pipaliya S."/>
            <person name="Dacks J."/>
            <person name="Roger A.J."/>
        </authorList>
    </citation>
    <scope>NUCLEOTIDE SEQUENCE</scope>
    <source>
        <strain evidence="6">Busselton2</strain>
    </source>
</reference>
<accession>A0AAV8AEI4</accession>
<dbReference type="EMBL" id="JANTQA010000012">
    <property type="protein sequence ID" value="KAJ3450888.1"/>
    <property type="molecule type" value="Genomic_DNA"/>
</dbReference>
<evidence type="ECO:0000256" key="5">
    <source>
        <dbReference type="SAM" id="Phobius"/>
    </source>
</evidence>
<feature type="transmembrane region" description="Helical" evidence="5">
    <location>
        <begin position="6"/>
        <end position="25"/>
    </location>
</feature>
<evidence type="ECO:0000313" key="7">
    <source>
        <dbReference type="EMBL" id="KAJ6226256.1"/>
    </source>
</evidence>
<organism evidence="6 8">
    <name type="scientific">Anaeramoeba flamelloides</name>
    <dbReference type="NCBI Taxonomy" id="1746091"/>
    <lineage>
        <taxon>Eukaryota</taxon>
        <taxon>Metamonada</taxon>
        <taxon>Anaeramoebidae</taxon>
        <taxon>Anaeramoeba</taxon>
    </lineage>
</organism>
<feature type="transmembrane region" description="Helical" evidence="5">
    <location>
        <begin position="112"/>
        <end position="134"/>
    </location>
</feature>
<feature type="transmembrane region" description="Helical" evidence="5">
    <location>
        <begin position="37"/>
        <end position="58"/>
    </location>
</feature>
<evidence type="ECO:0000256" key="1">
    <source>
        <dbReference type="ARBA" id="ARBA00004141"/>
    </source>
</evidence>
<feature type="transmembrane region" description="Helical" evidence="5">
    <location>
        <begin position="433"/>
        <end position="451"/>
    </location>
</feature>
<evidence type="ECO:0000313" key="6">
    <source>
        <dbReference type="EMBL" id="KAJ3450888.1"/>
    </source>
</evidence>
<keyword evidence="4 5" id="KW-0472">Membrane</keyword>
<gene>
    <name evidence="6" type="ORF">M0812_07080</name>
    <name evidence="7" type="ORF">M0813_10945</name>
</gene>
<dbReference type="EMBL" id="JAOAOG010000345">
    <property type="protein sequence ID" value="KAJ6226256.1"/>
    <property type="molecule type" value="Genomic_DNA"/>
</dbReference>
<protein>
    <submittedName>
        <fullName evidence="6">Limr family protein -related</fullName>
    </submittedName>
</protein>
<dbReference type="AlphaFoldDB" id="A0AAV8AEI4"/>
<feature type="transmembrane region" description="Helical" evidence="5">
    <location>
        <begin position="382"/>
        <end position="404"/>
    </location>
</feature>
<dbReference type="Proteomes" id="UP001150062">
    <property type="component" value="Unassembled WGS sequence"/>
</dbReference>
<dbReference type="InterPro" id="IPR006876">
    <property type="entry name" value="LMBR1-like_membr_prot"/>
</dbReference>
<dbReference type="PANTHER" id="PTHR31652:SF0">
    <property type="entry name" value="LIMR FAMILY PROTEIN DDB_G0283707-RELATED"/>
    <property type="match status" value="1"/>
</dbReference>
<dbReference type="PANTHER" id="PTHR31652">
    <property type="entry name" value="LIMR FAMILY PROTEIN DDB_G0283707-RELATED"/>
    <property type="match status" value="1"/>
</dbReference>
<dbReference type="Pfam" id="PF04791">
    <property type="entry name" value="LMBR1"/>
    <property type="match status" value="2"/>
</dbReference>
<comment type="caution">
    <text evidence="6">The sequence shown here is derived from an EMBL/GenBank/DDBJ whole genome shotgun (WGS) entry which is preliminary data.</text>
</comment>
<comment type="subcellular location">
    <subcellularLocation>
        <location evidence="1">Membrane</location>
        <topology evidence="1">Multi-pass membrane protein</topology>
    </subcellularLocation>
</comment>
<evidence type="ECO:0000256" key="3">
    <source>
        <dbReference type="ARBA" id="ARBA00022989"/>
    </source>
</evidence>
<evidence type="ECO:0000313" key="8">
    <source>
        <dbReference type="Proteomes" id="UP001146793"/>
    </source>
</evidence>
<dbReference type="Proteomes" id="UP001146793">
    <property type="component" value="Unassembled WGS sequence"/>
</dbReference>
<feature type="transmembrane region" description="Helical" evidence="5">
    <location>
        <begin position="288"/>
        <end position="315"/>
    </location>
</feature>
<name>A0AAV8AEI4_9EUKA</name>
<evidence type="ECO:0000256" key="4">
    <source>
        <dbReference type="ARBA" id="ARBA00023136"/>
    </source>
</evidence>
<feature type="transmembrane region" description="Helical" evidence="5">
    <location>
        <begin position="335"/>
        <end position="362"/>
    </location>
</feature>